<dbReference type="PRINTS" id="PR00080">
    <property type="entry name" value="SDRFAMILY"/>
</dbReference>
<dbReference type="NCBIfam" id="NF005559">
    <property type="entry name" value="PRK07231.1"/>
    <property type="match status" value="1"/>
</dbReference>
<dbReference type="SUPFAM" id="SSF51735">
    <property type="entry name" value="NAD(P)-binding Rossmann-fold domains"/>
    <property type="match status" value="1"/>
</dbReference>
<organism evidence="3">
    <name type="scientific">Mycobacterium sp. (strain MCS)</name>
    <dbReference type="NCBI Taxonomy" id="164756"/>
    <lineage>
        <taxon>Bacteria</taxon>
        <taxon>Bacillati</taxon>
        <taxon>Actinomycetota</taxon>
        <taxon>Actinomycetes</taxon>
        <taxon>Mycobacteriales</taxon>
        <taxon>Mycobacteriaceae</taxon>
        <taxon>Mycobacterium</taxon>
    </lineage>
</organism>
<name>A0A5Q5BQF6_MYCSS</name>
<dbReference type="Gene3D" id="3.40.50.720">
    <property type="entry name" value="NAD(P)-binding Rossmann-like Domain"/>
    <property type="match status" value="1"/>
</dbReference>
<dbReference type="Pfam" id="PF13561">
    <property type="entry name" value="adh_short_C2"/>
    <property type="match status" value="1"/>
</dbReference>
<dbReference type="PRINTS" id="PR00081">
    <property type="entry name" value="GDHRDH"/>
</dbReference>
<gene>
    <name evidence="3" type="ordered locus">Mmcs_4362</name>
</gene>
<accession>A0A5Q5BQF6</accession>
<proteinExistence type="inferred from homology"/>
<dbReference type="PANTHER" id="PTHR43639">
    <property type="entry name" value="OXIDOREDUCTASE, SHORT-CHAIN DEHYDROGENASE/REDUCTASE FAMILY (AFU_ORTHOLOGUE AFUA_5G02870)"/>
    <property type="match status" value="1"/>
</dbReference>
<dbReference type="KEGG" id="mmc:Mmcs_4362"/>
<dbReference type="PANTHER" id="PTHR43639:SF1">
    <property type="entry name" value="SHORT-CHAIN DEHYDROGENASE_REDUCTASE FAMILY PROTEIN"/>
    <property type="match status" value="1"/>
</dbReference>
<keyword evidence="2" id="KW-0560">Oxidoreductase</keyword>
<dbReference type="NCBIfam" id="NF005873">
    <property type="entry name" value="PRK07814.1"/>
    <property type="match status" value="1"/>
</dbReference>
<evidence type="ECO:0000256" key="2">
    <source>
        <dbReference type="ARBA" id="ARBA00023002"/>
    </source>
</evidence>
<sequence>MILDRFRLDGQVATVTGAGRGLGAAIAVAFAEAGADVVIAARTESQLDEVAERIRATGRRAHVVVADLAHPESTAGLAPAAVEAFGKLDIVVNNVGGTMPAALTDTSAKDLKDAFTFNVATAHALTTAAVPLMLEHSGGGSVINITSTMGRLAGRGFAAYGTAKAALAHYTRLAALDLCPRIRVNAIAPGSILTSALDIVASNDDLREPMEKATPMRRLGDPEDIAAAAVYLASPAASYLTGKTLEVDGGLTFPNLDMPFPDL</sequence>
<dbReference type="InterPro" id="IPR002347">
    <property type="entry name" value="SDR_fam"/>
</dbReference>
<dbReference type="AlphaFoldDB" id="A0A5Q5BQF6"/>
<dbReference type="FunFam" id="3.40.50.720:FF:000084">
    <property type="entry name" value="Short-chain dehydrogenase reductase"/>
    <property type="match status" value="1"/>
</dbReference>
<evidence type="ECO:0000313" key="3">
    <source>
        <dbReference type="EMBL" id="ABG10467.1"/>
    </source>
</evidence>
<dbReference type="GO" id="GO:0016491">
    <property type="term" value="F:oxidoreductase activity"/>
    <property type="evidence" value="ECO:0007669"/>
    <property type="project" value="UniProtKB-KW"/>
</dbReference>
<dbReference type="EMBL" id="CP000384">
    <property type="protein sequence ID" value="ABG10467.1"/>
    <property type="molecule type" value="Genomic_DNA"/>
</dbReference>
<dbReference type="InterPro" id="IPR036291">
    <property type="entry name" value="NAD(P)-bd_dom_sf"/>
</dbReference>
<protein>
    <submittedName>
        <fullName evidence="3">Short-chain dehydrogenase/reductase SDR</fullName>
    </submittedName>
</protein>
<dbReference type="CDD" id="cd05233">
    <property type="entry name" value="SDR_c"/>
    <property type="match status" value="1"/>
</dbReference>
<comment type="similarity">
    <text evidence="1">Belongs to the short-chain dehydrogenases/reductases (SDR) family.</text>
</comment>
<reference evidence="3" key="1">
    <citation type="submission" date="2006-06" db="EMBL/GenBank/DDBJ databases">
        <title>Complete sequence of chromosome of Mycobacterium sp. MCS.</title>
        <authorList>
            <consortium name="US DOE Joint Genome Institute"/>
            <person name="Copeland A."/>
            <person name="Lucas S."/>
            <person name="Lapidus A."/>
            <person name="Barry K."/>
            <person name="Detter J.C."/>
            <person name="Glavina del Rio T."/>
            <person name="Hammon N."/>
            <person name="Israni S."/>
            <person name="Dalin E."/>
            <person name="Tice H."/>
            <person name="Pitluck S."/>
            <person name="Martinez M."/>
            <person name="Schmutz J."/>
            <person name="Larimer F."/>
            <person name="Land M."/>
            <person name="Hauser L."/>
            <person name="Kyrpides N."/>
            <person name="Kim E."/>
            <person name="Miller C.D."/>
            <person name="Hughes J.E."/>
            <person name="Anderson A.J."/>
            <person name="Sims R.C."/>
            <person name="Richardson P."/>
        </authorList>
    </citation>
    <scope>NUCLEOTIDE SEQUENCE [LARGE SCALE GENOMIC DNA]</scope>
    <source>
        <strain evidence="3">MCS</strain>
    </source>
</reference>
<dbReference type="InterPro" id="IPR020904">
    <property type="entry name" value="Sc_DH/Rdtase_CS"/>
</dbReference>
<evidence type="ECO:0000256" key="1">
    <source>
        <dbReference type="ARBA" id="ARBA00006484"/>
    </source>
</evidence>
<dbReference type="PROSITE" id="PS00061">
    <property type="entry name" value="ADH_SHORT"/>
    <property type="match status" value="1"/>
</dbReference>